<gene>
    <name evidence="1" type="ORF">IHE45_01G086900</name>
</gene>
<name>A0ACB7WWB1_DIOAL</name>
<dbReference type="Proteomes" id="UP000827976">
    <property type="component" value="Chromosome 1"/>
</dbReference>
<protein>
    <submittedName>
        <fullName evidence="1">Uncharacterized protein</fullName>
    </submittedName>
</protein>
<comment type="caution">
    <text evidence="1">The sequence shown here is derived from an EMBL/GenBank/DDBJ whole genome shotgun (WGS) entry which is preliminary data.</text>
</comment>
<dbReference type="EMBL" id="CM037011">
    <property type="protein sequence ID" value="KAH7692763.1"/>
    <property type="molecule type" value="Genomic_DNA"/>
</dbReference>
<keyword evidence="2" id="KW-1185">Reference proteome</keyword>
<sequence length="225" mass="25182">MERVGCGQPAPVSRKAKKKHAKDELDKQKQAEKKKRRLEKALATSAAIRSELEKKKQKKIEEQQRLEEEGAAIAEAVALHVLLGEDSDEPYQLLLNSHKDYNPWEYSSNVSLFLGCPSLGKPSVEELGWMPNTCRLDCKRNDRRSMPSLPHVMHVRDVRTPCLEETYTGSDICPGLVAAEAVSSLQIAEDSCEDPFLRNGAASVVINRMLRGSNGGDKVNFYKKF</sequence>
<proteinExistence type="predicted"/>
<organism evidence="1 2">
    <name type="scientific">Dioscorea alata</name>
    <name type="common">Purple yam</name>
    <dbReference type="NCBI Taxonomy" id="55571"/>
    <lineage>
        <taxon>Eukaryota</taxon>
        <taxon>Viridiplantae</taxon>
        <taxon>Streptophyta</taxon>
        <taxon>Embryophyta</taxon>
        <taxon>Tracheophyta</taxon>
        <taxon>Spermatophyta</taxon>
        <taxon>Magnoliopsida</taxon>
        <taxon>Liliopsida</taxon>
        <taxon>Dioscoreales</taxon>
        <taxon>Dioscoreaceae</taxon>
        <taxon>Dioscorea</taxon>
    </lineage>
</organism>
<reference evidence="2" key="1">
    <citation type="journal article" date="2022" name="Nat. Commun.">
        <title>Chromosome evolution and the genetic basis of agronomically important traits in greater yam.</title>
        <authorList>
            <person name="Bredeson J.V."/>
            <person name="Lyons J.B."/>
            <person name="Oniyinde I.O."/>
            <person name="Okereke N.R."/>
            <person name="Kolade O."/>
            <person name="Nnabue I."/>
            <person name="Nwadili C.O."/>
            <person name="Hribova E."/>
            <person name="Parker M."/>
            <person name="Nwogha J."/>
            <person name="Shu S."/>
            <person name="Carlson J."/>
            <person name="Kariba R."/>
            <person name="Muthemba S."/>
            <person name="Knop K."/>
            <person name="Barton G.J."/>
            <person name="Sherwood A.V."/>
            <person name="Lopez-Montes A."/>
            <person name="Asiedu R."/>
            <person name="Jamnadass R."/>
            <person name="Muchugi A."/>
            <person name="Goodstein D."/>
            <person name="Egesi C.N."/>
            <person name="Featherston J."/>
            <person name="Asfaw A."/>
            <person name="Simpson G.G."/>
            <person name="Dolezel J."/>
            <person name="Hendre P.S."/>
            <person name="Van Deynze A."/>
            <person name="Kumar P.L."/>
            <person name="Obidiegwu J.E."/>
            <person name="Bhattacharjee R."/>
            <person name="Rokhsar D.S."/>
        </authorList>
    </citation>
    <scope>NUCLEOTIDE SEQUENCE [LARGE SCALE GENOMIC DNA]</scope>
    <source>
        <strain evidence="2">cv. TDa95/00328</strain>
    </source>
</reference>
<evidence type="ECO:0000313" key="2">
    <source>
        <dbReference type="Proteomes" id="UP000827976"/>
    </source>
</evidence>
<accession>A0ACB7WWB1</accession>
<evidence type="ECO:0000313" key="1">
    <source>
        <dbReference type="EMBL" id="KAH7692763.1"/>
    </source>
</evidence>